<dbReference type="OrthoDB" id="3365698at2759"/>
<dbReference type="EMBL" id="JAFIQS010000002">
    <property type="protein sequence ID" value="KAG5172288.1"/>
    <property type="molecule type" value="Genomic_DNA"/>
</dbReference>
<proteinExistence type="predicted"/>
<accession>A0A8H7Y6Y7</accession>
<comment type="caution">
    <text evidence="1">The sequence shown here is derived from an EMBL/GenBank/DDBJ whole genome shotgun (WGS) entry which is preliminary data.</text>
</comment>
<name>A0A8H7Y6Y7_PSICU</name>
<organism evidence="1">
    <name type="scientific">Psilocybe cubensis</name>
    <name type="common">Psychedelic mushroom</name>
    <name type="synonym">Stropharia cubensis</name>
    <dbReference type="NCBI Taxonomy" id="181762"/>
    <lineage>
        <taxon>Eukaryota</taxon>
        <taxon>Fungi</taxon>
        <taxon>Dikarya</taxon>
        <taxon>Basidiomycota</taxon>
        <taxon>Agaricomycotina</taxon>
        <taxon>Agaricomycetes</taxon>
        <taxon>Agaricomycetidae</taxon>
        <taxon>Agaricales</taxon>
        <taxon>Agaricineae</taxon>
        <taxon>Strophariaceae</taxon>
        <taxon>Psilocybe</taxon>
    </lineage>
</organism>
<sequence length="727" mass="82607">MLNGTRRYIRNKFETFSQIVYRVKQHTKRSAKRSKTTLSRTSKRIRNSTQLRIRASKAVLISSFLGLSKTRIPDPPCPHLLRSNEAPTDEEAKLILDAIKRAKEEVLQLNSLLLRKQIVGPLERGNGHGWEHVIMHETEEVNHFIQQHQGLLSLFRQLPVEILQEIFLIRVADGTDRNLFVHFGKHPALPISQTCRSWRNVALHLPSLWSCLPPIRIQQSRSGMETQLKVLTELLKRSIRSSLDLCLDTTEFFPKPGSIQYSQPILDLLCQHAERWETFNLVTSHCTFSGMRSIKGRLHALKVLTLSVPFLSSTSVSQIENIDLFEDAPLLTSVEIMAPFSRAVLLPFLQLKHYKESFTLEERQVEKAMSSPVLKTLTIRAQTGGFVFPKFTLSNLVRLYVEFWYGPHLNDEVEQCLGNLTLPAIQDIRLLSRNDNMAPSMLRLLQNSSPCAALKTLALRFRYINPGQLTKMLRLTPSLVHLSCTIPVASTIDIDNIADFTVIDPPYDPLVPKLETCEFFLPDEPNAYAYMPYALNKLAAIRCEPLIVIPAVNNQPFHPLLPEPFVRLKNLTLAFPKYDVSHLQQQFNCLEGWSGYQSTTSSKLNSLTAQLVERLPELLIYHEPGGIRSWGEHDKVAKLLAKIDAVNVTKAIDIYTSGITFLLGKITICQCPGRKNGALASRILEKWKPITEDPDKLRPRRWTLQGDRTLMYIPIDSGTAIVRAMII</sequence>
<reference evidence="1" key="1">
    <citation type="submission" date="2021-02" db="EMBL/GenBank/DDBJ databases">
        <title>Psilocybe cubensis genome.</title>
        <authorList>
            <person name="Mckernan K.J."/>
            <person name="Crawford S."/>
            <person name="Trippe A."/>
            <person name="Kane L.T."/>
            <person name="Mclaughlin S."/>
        </authorList>
    </citation>
    <scope>NUCLEOTIDE SEQUENCE [LARGE SCALE GENOMIC DNA]</scope>
    <source>
        <strain evidence="1">MGC-MH-2018</strain>
    </source>
</reference>
<protein>
    <recommendedName>
        <fullName evidence="2">F-box domain-containing protein</fullName>
    </recommendedName>
</protein>
<dbReference type="AlphaFoldDB" id="A0A8H7Y6Y7"/>
<evidence type="ECO:0000313" key="1">
    <source>
        <dbReference type="EMBL" id="KAG5172288.1"/>
    </source>
</evidence>
<evidence type="ECO:0008006" key="2">
    <source>
        <dbReference type="Google" id="ProtNLM"/>
    </source>
</evidence>
<gene>
    <name evidence="1" type="ORF">JR316_001785</name>
</gene>